<dbReference type="GO" id="GO:0003676">
    <property type="term" value="F:nucleic acid binding"/>
    <property type="evidence" value="ECO:0007669"/>
    <property type="project" value="InterPro"/>
</dbReference>
<dbReference type="Pfam" id="PF19259">
    <property type="entry name" value="Ty3_capsid"/>
    <property type="match status" value="1"/>
</dbReference>
<dbReference type="Pfam" id="PF00098">
    <property type="entry name" value="zf-CCHC"/>
    <property type="match status" value="1"/>
</dbReference>
<evidence type="ECO:0000256" key="1">
    <source>
        <dbReference type="PROSITE-ProRule" id="PRU00047"/>
    </source>
</evidence>
<sequence>MTVSCDHIDIKGRGTAAISNNCSDIGIDNVLYTPDSAMNLLSVSRLTESDLDILFRKGKAYVYKDGKAMFTPLADARHAKEELERLIQSSSVTEYIRAFTALVTRIPNMTNDEKRRQFVQGLKTNIRRAVDRANPAILEDAFTVALTEDIDFVASAATPQTTQQRNMAPQSTAIDVDAIQAPCFNRLTDKEHAYLRSTNACFRCRQPGHRSNACPLNRSRPRQQQFHQRRGPQVNSFEGMPQYYHGYPVPFGHGFMPMPMFPGYNVASTPPQQQ</sequence>
<dbReference type="InterPro" id="IPR001878">
    <property type="entry name" value="Znf_CCHC"/>
</dbReference>
<evidence type="ECO:0000313" key="5">
    <source>
        <dbReference type="Proteomes" id="UP001151516"/>
    </source>
</evidence>
<evidence type="ECO:0000256" key="2">
    <source>
        <dbReference type="SAM" id="MobiDB-lite"/>
    </source>
</evidence>
<comment type="caution">
    <text evidence="4">The sequence shown here is derived from an EMBL/GenBank/DDBJ whole genome shotgun (WGS) entry which is preliminary data.</text>
</comment>
<dbReference type="SUPFAM" id="SSF57756">
    <property type="entry name" value="Retrovirus zinc finger-like domains"/>
    <property type="match status" value="1"/>
</dbReference>
<reference evidence="4" key="1">
    <citation type="submission" date="2022-07" db="EMBL/GenBank/DDBJ databases">
        <title>Phylogenomic reconstructions and comparative analyses of Kickxellomycotina fungi.</title>
        <authorList>
            <person name="Reynolds N.K."/>
            <person name="Stajich J.E."/>
            <person name="Barry K."/>
            <person name="Grigoriev I.V."/>
            <person name="Crous P."/>
            <person name="Smith M.E."/>
        </authorList>
    </citation>
    <scope>NUCLEOTIDE SEQUENCE</scope>
    <source>
        <strain evidence="4">CBS 109367</strain>
    </source>
</reference>
<dbReference type="OrthoDB" id="5591196at2759"/>
<gene>
    <name evidence="4" type="ORF">IWW39_001180</name>
</gene>
<keyword evidence="1" id="KW-0862">Zinc</keyword>
<keyword evidence="1" id="KW-0863">Zinc-finger</keyword>
<dbReference type="EMBL" id="JANBTX010000019">
    <property type="protein sequence ID" value="KAJ2689835.1"/>
    <property type="molecule type" value="Genomic_DNA"/>
</dbReference>
<evidence type="ECO:0000259" key="3">
    <source>
        <dbReference type="PROSITE" id="PS50158"/>
    </source>
</evidence>
<keyword evidence="1" id="KW-0479">Metal-binding</keyword>
<feature type="domain" description="CCHC-type" evidence="3">
    <location>
        <begin position="201"/>
        <end position="215"/>
    </location>
</feature>
<proteinExistence type="predicted"/>
<dbReference type="Gene3D" id="4.10.60.10">
    <property type="entry name" value="Zinc finger, CCHC-type"/>
    <property type="match status" value="1"/>
</dbReference>
<accession>A0A9W8GIF2</accession>
<dbReference type="AlphaFoldDB" id="A0A9W8GIF2"/>
<dbReference type="PROSITE" id="PS50158">
    <property type="entry name" value="ZF_CCHC"/>
    <property type="match status" value="1"/>
</dbReference>
<dbReference type="GO" id="GO:0008270">
    <property type="term" value="F:zinc ion binding"/>
    <property type="evidence" value="ECO:0007669"/>
    <property type="project" value="UniProtKB-KW"/>
</dbReference>
<name>A0A9W8GIF2_9FUNG</name>
<evidence type="ECO:0000313" key="4">
    <source>
        <dbReference type="EMBL" id="KAJ2689835.1"/>
    </source>
</evidence>
<dbReference type="Proteomes" id="UP001151516">
    <property type="component" value="Unassembled WGS sequence"/>
</dbReference>
<protein>
    <recommendedName>
        <fullName evidence="3">CCHC-type domain-containing protein</fullName>
    </recommendedName>
</protein>
<feature type="region of interest" description="Disordered" evidence="2">
    <location>
        <begin position="211"/>
        <end position="233"/>
    </location>
</feature>
<dbReference type="InterPro" id="IPR045358">
    <property type="entry name" value="Ty3_capsid"/>
</dbReference>
<dbReference type="InterPro" id="IPR036875">
    <property type="entry name" value="Znf_CCHC_sf"/>
</dbReference>
<keyword evidence="5" id="KW-1185">Reference proteome</keyword>
<organism evidence="4 5">
    <name type="scientific">Coemansia spiralis</name>
    <dbReference type="NCBI Taxonomy" id="417178"/>
    <lineage>
        <taxon>Eukaryota</taxon>
        <taxon>Fungi</taxon>
        <taxon>Fungi incertae sedis</taxon>
        <taxon>Zoopagomycota</taxon>
        <taxon>Kickxellomycotina</taxon>
        <taxon>Kickxellomycetes</taxon>
        <taxon>Kickxellales</taxon>
        <taxon>Kickxellaceae</taxon>
        <taxon>Coemansia</taxon>
    </lineage>
</organism>